<evidence type="ECO:0000313" key="1">
    <source>
        <dbReference type="EMBL" id="KKN95603.1"/>
    </source>
</evidence>
<sequence length="61" mass="7261">MTDDDDNNLEIEILHEALLDFKEKMRLQGVDEDWAIVATQFKHKKTNDLALKYERLRDNTL</sequence>
<gene>
    <name evidence="1" type="ORF">LCGC14_0174720</name>
</gene>
<organism evidence="1">
    <name type="scientific">marine sediment metagenome</name>
    <dbReference type="NCBI Taxonomy" id="412755"/>
    <lineage>
        <taxon>unclassified sequences</taxon>
        <taxon>metagenomes</taxon>
        <taxon>ecological metagenomes</taxon>
    </lineage>
</organism>
<proteinExistence type="predicted"/>
<name>A0A0F9XTI5_9ZZZZ</name>
<reference evidence="1" key="1">
    <citation type="journal article" date="2015" name="Nature">
        <title>Complex archaea that bridge the gap between prokaryotes and eukaryotes.</title>
        <authorList>
            <person name="Spang A."/>
            <person name="Saw J.H."/>
            <person name="Jorgensen S.L."/>
            <person name="Zaremba-Niedzwiedzka K."/>
            <person name="Martijn J."/>
            <person name="Lind A.E."/>
            <person name="van Eijk R."/>
            <person name="Schleper C."/>
            <person name="Guy L."/>
            <person name="Ettema T.J."/>
        </authorList>
    </citation>
    <scope>NUCLEOTIDE SEQUENCE</scope>
</reference>
<accession>A0A0F9XTI5</accession>
<dbReference type="EMBL" id="LAZR01000069">
    <property type="protein sequence ID" value="KKN95603.1"/>
    <property type="molecule type" value="Genomic_DNA"/>
</dbReference>
<comment type="caution">
    <text evidence="1">The sequence shown here is derived from an EMBL/GenBank/DDBJ whole genome shotgun (WGS) entry which is preliminary data.</text>
</comment>
<dbReference type="AlphaFoldDB" id="A0A0F9XTI5"/>
<protein>
    <submittedName>
        <fullName evidence="1">Uncharacterized protein</fullName>
    </submittedName>
</protein>